<protein>
    <recommendedName>
        <fullName evidence="4">Myb-like domain-containing protein</fullName>
    </recommendedName>
</protein>
<comment type="caution">
    <text evidence="2">The sequence shown here is derived from an EMBL/GenBank/DDBJ whole genome shotgun (WGS) entry which is preliminary data.</text>
</comment>
<gene>
    <name evidence="2" type="ORF">Daus18300_002280</name>
</gene>
<organism evidence="2 3">
    <name type="scientific">Diaporthe australafricana</name>
    <dbReference type="NCBI Taxonomy" id="127596"/>
    <lineage>
        <taxon>Eukaryota</taxon>
        <taxon>Fungi</taxon>
        <taxon>Dikarya</taxon>
        <taxon>Ascomycota</taxon>
        <taxon>Pezizomycotina</taxon>
        <taxon>Sordariomycetes</taxon>
        <taxon>Sordariomycetidae</taxon>
        <taxon>Diaporthales</taxon>
        <taxon>Diaporthaceae</taxon>
        <taxon>Diaporthe</taxon>
    </lineage>
</organism>
<evidence type="ECO:0008006" key="4">
    <source>
        <dbReference type="Google" id="ProtNLM"/>
    </source>
</evidence>
<feature type="compositionally biased region" description="Basic residues" evidence="1">
    <location>
        <begin position="92"/>
        <end position="102"/>
    </location>
</feature>
<name>A0ABR3XQQ8_9PEZI</name>
<evidence type="ECO:0000313" key="3">
    <source>
        <dbReference type="Proteomes" id="UP001583177"/>
    </source>
</evidence>
<evidence type="ECO:0000256" key="1">
    <source>
        <dbReference type="SAM" id="MobiDB-lite"/>
    </source>
</evidence>
<reference evidence="2 3" key="1">
    <citation type="journal article" date="2024" name="IMA Fungus">
        <title>IMA Genome - F19 : A genome assembly and annotation guide to empower mycologists, including annotated draft genome sequences of Ceratocystis pirilliformis, Diaporthe australafricana, Fusarium ophioides, Paecilomyces lecythidis, and Sporothrix stenoceras.</title>
        <authorList>
            <person name="Aylward J."/>
            <person name="Wilson A.M."/>
            <person name="Visagie C.M."/>
            <person name="Spraker J."/>
            <person name="Barnes I."/>
            <person name="Buitendag C."/>
            <person name="Ceriani C."/>
            <person name="Del Mar Angel L."/>
            <person name="du Plessis D."/>
            <person name="Fuchs T."/>
            <person name="Gasser K."/>
            <person name="Kramer D."/>
            <person name="Li W."/>
            <person name="Munsamy K."/>
            <person name="Piso A."/>
            <person name="Price J.L."/>
            <person name="Sonnekus B."/>
            <person name="Thomas C."/>
            <person name="van der Nest A."/>
            <person name="van Dijk A."/>
            <person name="van Heerden A."/>
            <person name="van Vuuren N."/>
            <person name="Yilmaz N."/>
            <person name="Duong T.A."/>
            <person name="van der Merwe N.A."/>
            <person name="Wingfield M.J."/>
            <person name="Wingfield B.D."/>
        </authorList>
    </citation>
    <scope>NUCLEOTIDE SEQUENCE [LARGE SCALE GENOMIC DNA]</scope>
    <source>
        <strain evidence="2 3">CMW 18300</strain>
    </source>
</reference>
<proteinExistence type="predicted"/>
<dbReference type="Proteomes" id="UP001583177">
    <property type="component" value="Unassembled WGS sequence"/>
</dbReference>
<keyword evidence="3" id="KW-1185">Reference proteome</keyword>
<dbReference type="EMBL" id="JAWRVE010000013">
    <property type="protein sequence ID" value="KAL1877927.1"/>
    <property type="molecule type" value="Genomic_DNA"/>
</dbReference>
<evidence type="ECO:0000313" key="2">
    <source>
        <dbReference type="EMBL" id="KAL1877927.1"/>
    </source>
</evidence>
<accession>A0ABR3XQQ8</accession>
<sequence>MTNREVSHPDFTCSTPGCGEAQTILTAEQEETELQRARDHAKRFLRETHEDCLSLCILPFIEEAIPSVESTPEPPVTGFRPVNKPNPPGLHGKSRPWSKKRGQQWGREEEVALWKLRRQGMEFSQIARQIDRTERGCYDRYNKLRNEGFGRQ</sequence>
<feature type="region of interest" description="Disordered" evidence="1">
    <location>
        <begin position="68"/>
        <end position="106"/>
    </location>
</feature>